<comment type="caution">
    <text evidence="4">The sequence shown here is derived from an EMBL/GenBank/DDBJ whole genome shotgun (WGS) entry which is preliminary data.</text>
</comment>
<dbReference type="InterPro" id="IPR007963">
    <property type="entry name" value="Peptidase_M61_catalytic"/>
</dbReference>
<dbReference type="PIRSF" id="PIRSF016493">
    <property type="entry name" value="Glycyl_aminpptds"/>
    <property type="match status" value="1"/>
</dbReference>
<feature type="domain" description="Peptidase M61 N-terminal" evidence="3">
    <location>
        <begin position="28"/>
        <end position="213"/>
    </location>
</feature>
<dbReference type="Gene3D" id="1.10.390.10">
    <property type="entry name" value="Neutral Protease Domain 2"/>
    <property type="match status" value="1"/>
</dbReference>
<evidence type="ECO:0000313" key="5">
    <source>
        <dbReference type="Proteomes" id="UP000317763"/>
    </source>
</evidence>
<dbReference type="Pfam" id="PF05299">
    <property type="entry name" value="Peptidase_M61"/>
    <property type="match status" value="1"/>
</dbReference>
<dbReference type="EMBL" id="VJOM01000003">
    <property type="protein sequence ID" value="TSE33503.1"/>
    <property type="molecule type" value="Genomic_DNA"/>
</dbReference>
<evidence type="ECO:0000313" key="4">
    <source>
        <dbReference type="EMBL" id="TSE33503.1"/>
    </source>
</evidence>
<protein>
    <submittedName>
        <fullName evidence="4">M61 glycyl aminopeptidase</fullName>
    </submittedName>
</protein>
<keyword evidence="4" id="KW-0645">Protease</keyword>
<evidence type="ECO:0000259" key="3">
    <source>
        <dbReference type="Pfam" id="PF17899"/>
    </source>
</evidence>
<proteinExistence type="predicted"/>
<name>A0A554XCE5_9BURK</name>
<keyword evidence="4" id="KW-0378">Hydrolase</keyword>
<dbReference type="AlphaFoldDB" id="A0A554XCE5"/>
<gene>
    <name evidence="4" type="ORF">Ttaiw_00427</name>
</gene>
<organism evidence="4 5">
    <name type="scientific">Tepidimonas taiwanensis</name>
    <dbReference type="NCBI Taxonomy" id="307486"/>
    <lineage>
        <taxon>Bacteria</taxon>
        <taxon>Pseudomonadati</taxon>
        <taxon>Pseudomonadota</taxon>
        <taxon>Betaproteobacteria</taxon>
        <taxon>Burkholderiales</taxon>
        <taxon>Tepidimonas</taxon>
    </lineage>
</organism>
<dbReference type="RefSeq" id="WP_082007671.1">
    <property type="nucleotide sequence ID" value="NZ_CP083911.1"/>
</dbReference>
<dbReference type="Pfam" id="PF17899">
    <property type="entry name" value="Peptidase_M61_N"/>
    <property type="match status" value="1"/>
</dbReference>
<sequence>MSTPRQQRGAARRVPGATRGGTPPAAIRYTVEVVDAHAHLWRVTLDIDRPAPRQRVSLPVWIPGSYLVREFAQHLQRLQASAGGHTVPVRALDKNTWQIDAGDAATLTLTYEVYAFDPSVRAAYLDTRRGFFNPTSLCLRIVGREDEPHALTLQPSDATHGWRVATALRPLSPAPGARRRTAAAWRWADGDGFGTYLAADYDELADSPVEMGAFWCEDFTVRGVPHRFVVSGAPAGFDGKRLLADTARVCEAAMALWHGPDGAPPIDRYVFLLHATQDGYGGLEHRHSTALVCARADLPLAPLPGLHAPDETPPPLKASDGYTTLLGLISHEYFHTWNVKRLRPREFTRYDYDRENHTELLWFFEGFTSYYDDLLVLRAGLIDQATHLQLLAKTINQVLQTPGRHVHSVAQASWDAWIKYYRVQENTPNATVSYYTKGALVALCLDLTLRAEGHATLDDVMRALWQRCAGGPMREADLRAVLRRLGRRSFDAELDAWVHGTDELPLRTLLERHGVRWVEEPAPLAQRLGLRVDESNGALRLRNVLRGGAAEAAGMAAGDEWLAVERAGETWRVRRLDDVALHARGLGADEPLVCWLARDGRVLRCPLRWPAPAVTVQLLPAAATDTADPTAPGTAARASAETR</sequence>
<evidence type="ECO:0000256" key="1">
    <source>
        <dbReference type="SAM" id="MobiDB-lite"/>
    </source>
</evidence>
<dbReference type="SUPFAM" id="SSF55486">
    <property type="entry name" value="Metalloproteases ('zincins'), catalytic domain"/>
    <property type="match status" value="1"/>
</dbReference>
<feature type="region of interest" description="Disordered" evidence="1">
    <location>
        <begin position="1"/>
        <end position="23"/>
    </location>
</feature>
<evidence type="ECO:0000259" key="2">
    <source>
        <dbReference type="Pfam" id="PF05299"/>
    </source>
</evidence>
<dbReference type="Gene3D" id="2.60.40.3650">
    <property type="match status" value="1"/>
</dbReference>
<dbReference type="OrthoDB" id="9778516at2"/>
<keyword evidence="4" id="KW-0031">Aminopeptidase</keyword>
<dbReference type="Proteomes" id="UP000317763">
    <property type="component" value="Unassembled WGS sequence"/>
</dbReference>
<dbReference type="InterPro" id="IPR024191">
    <property type="entry name" value="Peptidase_M61"/>
</dbReference>
<keyword evidence="5" id="KW-1185">Reference proteome</keyword>
<dbReference type="STRING" id="307486.GCA_000807215_00427"/>
<feature type="region of interest" description="Disordered" evidence="1">
    <location>
        <begin position="624"/>
        <end position="643"/>
    </location>
</feature>
<feature type="domain" description="Peptidase M61 catalytic" evidence="2">
    <location>
        <begin position="325"/>
        <end position="441"/>
    </location>
</feature>
<reference evidence="4 5" key="1">
    <citation type="submission" date="2019-07" db="EMBL/GenBank/DDBJ databases">
        <title>Tepidimonas taiwanensis I1-1 draft genome.</title>
        <authorList>
            <person name="Da Costa M.S."/>
            <person name="Froufe H.J.C."/>
            <person name="Egas C."/>
            <person name="Albuquerque L."/>
        </authorList>
    </citation>
    <scope>NUCLEOTIDE SEQUENCE [LARGE SCALE GENOMIC DNA]</scope>
    <source>
        <strain evidence="4 5">I1-1</strain>
    </source>
</reference>
<dbReference type="GO" id="GO:0004177">
    <property type="term" value="F:aminopeptidase activity"/>
    <property type="evidence" value="ECO:0007669"/>
    <property type="project" value="UniProtKB-KW"/>
</dbReference>
<dbReference type="InterPro" id="IPR040756">
    <property type="entry name" value="Peptidase_M61_N"/>
</dbReference>
<accession>A0A554XCE5</accession>
<dbReference type="InterPro" id="IPR027268">
    <property type="entry name" value="Peptidase_M4/M1_CTD_sf"/>
</dbReference>